<dbReference type="GO" id="GO:0005815">
    <property type="term" value="C:microtubule organizing center"/>
    <property type="evidence" value="ECO:0007669"/>
    <property type="project" value="TreeGrafter"/>
</dbReference>
<accession>A0A8D2QSF6</accession>
<dbReference type="PANTHER" id="PTHR14332">
    <property type="entry name" value="DISRUPTED IN SCHIZOPHRENIA 1 PROTEIN"/>
    <property type="match status" value="1"/>
</dbReference>
<proteinExistence type="predicted"/>
<evidence type="ECO:0000313" key="4">
    <source>
        <dbReference type="Proteomes" id="UP000694401"/>
    </source>
</evidence>
<evidence type="ECO:0000313" key="3">
    <source>
        <dbReference type="Ensembl" id="ENSZLMP00000013487.1"/>
    </source>
</evidence>
<organism evidence="3 4">
    <name type="scientific">Zosterops lateralis melanops</name>
    <dbReference type="NCBI Taxonomy" id="1220523"/>
    <lineage>
        <taxon>Eukaryota</taxon>
        <taxon>Metazoa</taxon>
        <taxon>Chordata</taxon>
        <taxon>Craniata</taxon>
        <taxon>Vertebrata</taxon>
        <taxon>Euteleostomi</taxon>
        <taxon>Archelosauria</taxon>
        <taxon>Archosauria</taxon>
        <taxon>Dinosauria</taxon>
        <taxon>Saurischia</taxon>
        <taxon>Theropoda</taxon>
        <taxon>Coelurosauria</taxon>
        <taxon>Aves</taxon>
        <taxon>Neognathae</taxon>
        <taxon>Neoaves</taxon>
        <taxon>Telluraves</taxon>
        <taxon>Australaves</taxon>
        <taxon>Passeriformes</taxon>
        <taxon>Sylvioidea</taxon>
        <taxon>Zosteropidae</taxon>
        <taxon>Zosterops</taxon>
    </lineage>
</organism>
<dbReference type="GO" id="GO:0045111">
    <property type="term" value="C:intermediate filament cytoskeleton"/>
    <property type="evidence" value="ECO:0007669"/>
    <property type="project" value="TreeGrafter"/>
</dbReference>
<reference evidence="3" key="2">
    <citation type="submission" date="2025-09" db="UniProtKB">
        <authorList>
            <consortium name="Ensembl"/>
        </authorList>
    </citation>
    <scope>IDENTIFICATION</scope>
</reference>
<feature type="coiled-coil region" evidence="1">
    <location>
        <begin position="777"/>
        <end position="830"/>
    </location>
</feature>
<feature type="region of interest" description="Disordered" evidence="2">
    <location>
        <begin position="455"/>
        <end position="474"/>
    </location>
</feature>
<feature type="coiled-coil region" evidence="1">
    <location>
        <begin position="475"/>
        <end position="516"/>
    </location>
</feature>
<feature type="compositionally biased region" description="Polar residues" evidence="2">
    <location>
        <begin position="460"/>
        <end position="474"/>
    </location>
</feature>
<keyword evidence="4" id="KW-1185">Reference proteome</keyword>
<sequence>MPQYVKPGKLQKHLLTFSPFPDDHQQVMPAGCLRKKKLARRPGYMRPEAQRQIEFQSVGACAGFSPAELQHGRQHCGGSESCALHRQGRDGLEFLHCRAVSSAVVPANGVTALAAAASTPGCCKNLSFCNSPRSGSTGTGTCPAATTGKEDASAVCCTWQKSCSTKVSKPPNMYALDQTEVNNNCEYQNRDGISHSAGAHDTFSSSFSFIQLSLNSASGVNDVEGKSIEEVELVLHPKPTDSLQKPEEMAQTHEHLRDLCCFSRSGEDLRHEHESPVNDKLQDCETVSLSDIDATFSYSTDSSDAASAGSSVTSGYESSFTVSDHNWDALMKKYEPVLQDCLLGNRSTLKVSNLTLFLIPFPQNIFIYKRVNEGESCSVMPGLKILSSTPRKAFATSYSADKFRRKLEELEKEKNSLKFQLPSRHPSVSSFLDRFVTQVQATLVRHEENGLCHEKEHGLQRSTSQERTQVSTTKRNQLFQEKKRLQKEIEDLRKRLAILEGKDQQLRREIEEQDRLIQSQDSELAALLGCVSLRELQEISKAVDDTLASSYRIPFSLDLPGAIKRYLNFNLDVCTSQKLCSTLRRKVSDIETQLPALLEAKMLAVSGNNFGTAKDLAEEIRSLTSEKEGLEGLLNELLVLSARNTRKLERIKDDYTRLKQELEQGETAFVTSVKENAEKYMEILEDKLHSCGSQLLQRVWEADLEACQLLIRGFQLKETSCCVFEEEENQMDEMEMTADASPDSEKRKEGHFLKGTEWGAVSCPKHRELKEEFFIFSAELGEKCEAISEKLVHLEDQLQSSTCRVDEGLAQSLQREIQVVKETLQTVLVQLQSAKETCMSLYAHE</sequence>
<dbReference type="GO" id="GO:0005874">
    <property type="term" value="C:microtubule"/>
    <property type="evidence" value="ECO:0007669"/>
    <property type="project" value="TreeGrafter"/>
</dbReference>
<name>A0A8D2QSF6_ZOSLA</name>
<dbReference type="PANTHER" id="PTHR14332:SF3">
    <property type="entry name" value="DISRUPTED IN SCHIZOPHRENIA 1 PROTEIN"/>
    <property type="match status" value="1"/>
</dbReference>
<dbReference type="GO" id="GO:0001764">
    <property type="term" value="P:neuron migration"/>
    <property type="evidence" value="ECO:0007669"/>
    <property type="project" value="TreeGrafter"/>
</dbReference>
<evidence type="ECO:0000256" key="1">
    <source>
        <dbReference type="SAM" id="Coils"/>
    </source>
</evidence>
<dbReference type="InterPro" id="IPR026081">
    <property type="entry name" value="DISC1"/>
</dbReference>
<dbReference type="Proteomes" id="UP000694401">
    <property type="component" value="Unassembled WGS sequence"/>
</dbReference>
<protein>
    <submittedName>
        <fullName evidence="3">DISC1 scaffold protein</fullName>
    </submittedName>
</protein>
<feature type="coiled-coil region" evidence="1">
    <location>
        <begin position="613"/>
        <end position="668"/>
    </location>
</feature>
<dbReference type="GO" id="GO:0060271">
    <property type="term" value="P:cilium assembly"/>
    <property type="evidence" value="ECO:0007669"/>
    <property type="project" value="TreeGrafter"/>
</dbReference>
<evidence type="ECO:0000256" key="2">
    <source>
        <dbReference type="SAM" id="MobiDB-lite"/>
    </source>
</evidence>
<dbReference type="Ensembl" id="ENSZLMT00000013856.1">
    <property type="protein sequence ID" value="ENSZLMP00000013487.1"/>
    <property type="gene ID" value="ENSZLMG00000009186.1"/>
</dbReference>
<keyword evidence="1" id="KW-0175">Coiled coil</keyword>
<reference evidence="3" key="1">
    <citation type="submission" date="2025-08" db="UniProtKB">
        <authorList>
            <consortium name="Ensembl"/>
        </authorList>
    </citation>
    <scope>IDENTIFICATION</scope>
</reference>
<dbReference type="AlphaFoldDB" id="A0A8D2QSF6"/>